<dbReference type="AlphaFoldDB" id="A0A6A6DD57"/>
<accession>A0A6A6DD57</accession>
<protein>
    <submittedName>
        <fullName evidence="1">Uncharacterized protein</fullName>
    </submittedName>
</protein>
<dbReference type="EMBL" id="ML994689">
    <property type="protein sequence ID" value="KAF2177401.1"/>
    <property type="molecule type" value="Genomic_DNA"/>
</dbReference>
<gene>
    <name evidence="1" type="ORF">K469DRAFT_376711</name>
</gene>
<evidence type="ECO:0000313" key="2">
    <source>
        <dbReference type="Proteomes" id="UP000800200"/>
    </source>
</evidence>
<reference evidence="1" key="1">
    <citation type="journal article" date="2020" name="Stud. Mycol.">
        <title>101 Dothideomycetes genomes: a test case for predicting lifestyles and emergence of pathogens.</title>
        <authorList>
            <person name="Haridas S."/>
            <person name="Albert R."/>
            <person name="Binder M."/>
            <person name="Bloem J."/>
            <person name="Labutti K."/>
            <person name="Salamov A."/>
            <person name="Andreopoulos B."/>
            <person name="Baker S."/>
            <person name="Barry K."/>
            <person name="Bills G."/>
            <person name="Bluhm B."/>
            <person name="Cannon C."/>
            <person name="Castanera R."/>
            <person name="Culley D."/>
            <person name="Daum C."/>
            <person name="Ezra D."/>
            <person name="Gonzalez J."/>
            <person name="Henrissat B."/>
            <person name="Kuo A."/>
            <person name="Liang C."/>
            <person name="Lipzen A."/>
            <person name="Lutzoni F."/>
            <person name="Magnuson J."/>
            <person name="Mondo S."/>
            <person name="Nolan M."/>
            <person name="Ohm R."/>
            <person name="Pangilinan J."/>
            <person name="Park H.-J."/>
            <person name="Ramirez L."/>
            <person name="Alfaro M."/>
            <person name="Sun H."/>
            <person name="Tritt A."/>
            <person name="Yoshinaga Y."/>
            <person name="Zwiers L.-H."/>
            <person name="Turgeon B."/>
            <person name="Goodwin S."/>
            <person name="Spatafora J."/>
            <person name="Crous P."/>
            <person name="Grigoriev I."/>
        </authorList>
    </citation>
    <scope>NUCLEOTIDE SEQUENCE</scope>
    <source>
        <strain evidence="1">CBS 207.26</strain>
    </source>
</reference>
<proteinExistence type="predicted"/>
<organism evidence="1 2">
    <name type="scientific">Zopfia rhizophila CBS 207.26</name>
    <dbReference type="NCBI Taxonomy" id="1314779"/>
    <lineage>
        <taxon>Eukaryota</taxon>
        <taxon>Fungi</taxon>
        <taxon>Dikarya</taxon>
        <taxon>Ascomycota</taxon>
        <taxon>Pezizomycotina</taxon>
        <taxon>Dothideomycetes</taxon>
        <taxon>Dothideomycetes incertae sedis</taxon>
        <taxon>Zopfiaceae</taxon>
        <taxon>Zopfia</taxon>
    </lineage>
</organism>
<evidence type="ECO:0000313" key="1">
    <source>
        <dbReference type="EMBL" id="KAF2177401.1"/>
    </source>
</evidence>
<sequence length="82" mass="9508">MISRVLLFHAVQFSICCLCTQSVPSSLFCFLLQMLYAICLNQTLIFLSWKLKEKLAQLLHAKYHHFLGKPMGISRHDGRGRR</sequence>
<keyword evidence="2" id="KW-1185">Reference proteome</keyword>
<name>A0A6A6DD57_9PEZI</name>
<dbReference type="Proteomes" id="UP000800200">
    <property type="component" value="Unassembled WGS sequence"/>
</dbReference>